<gene>
    <name evidence="1" type="ORF">Pint_12122</name>
</gene>
<keyword evidence="2" id="KW-1185">Reference proteome</keyword>
<dbReference type="Proteomes" id="UP001163603">
    <property type="component" value="Chromosome 12"/>
</dbReference>
<proteinExistence type="predicted"/>
<evidence type="ECO:0000313" key="1">
    <source>
        <dbReference type="EMBL" id="KAJ0018815.1"/>
    </source>
</evidence>
<reference evidence="2" key="1">
    <citation type="journal article" date="2023" name="G3 (Bethesda)">
        <title>Genome assembly and association tests identify interacting loci associated with vigor, precocity, and sex in interspecific pistachio rootstocks.</title>
        <authorList>
            <person name="Palmer W."/>
            <person name="Jacygrad E."/>
            <person name="Sagayaradj S."/>
            <person name="Cavanaugh K."/>
            <person name="Han R."/>
            <person name="Bertier L."/>
            <person name="Beede B."/>
            <person name="Kafkas S."/>
            <person name="Golino D."/>
            <person name="Preece J."/>
            <person name="Michelmore R."/>
        </authorList>
    </citation>
    <scope>NUCLEOTIDE SEQUENCE [LARGE SCALE GENOMIC DNA]</scope>
</reference>
<protein>
    <submittedName>
        <fullName evidence="1">Uncharacterized protein</fullName>
    </submittedName>
</protein>
<organism evidence="1 2">
    <name type="scientific">Pistacia integerrima</name>
    <dbReference type="NCBI Taxonomy" id="434235"/>
    <lineage>
        <taxon>Eukaryota</taxon>
        <taxon>Viridiplantae</taxon>
        <taxon>Streptophyta</taxon>
        <taxon>Embryophyta</taxon>
        <taxon>Tracheophyta</taxon>
        <taxon>Spermatophyta</taxon>
        <taxon>Magnoliopsida</taxon>
        <taxon>eudicotyledons</taxon>
        <taxon>Gunneridae</taxon>
        <taxon>Pentapetalae</taxon>
        <taxon>rosids</taxon>
        <taxon>malvids</taxon>
        <taxon>Sapindales</taxon>
        <taxon>Anacardiaceae</taxon>
        <taxon>Pistacia</taxon>
    </lineage>
</organism>
<comment type="caution">
    <text evidence="1">The sequence shown here is derived from an EMBL/GenBank/DDBJ whole genome shotgun (WGS) entry which is preliminary data.</text>
</comment>
<accession>A0ACC0XKD0</accession>
<sequence>MARLRPSPNSRMGYKTISDLCSSKTSLATYLKFANMEVGLKESFRVEVQASRPLTSRVAVGLARLYKAKVSVGAKNSTTQGASRTFLVNNGSVSQPFTSST</sequence>
<evidence type="ECO:0000313" key="2">
    <source>
        <dbReference type="Proteomes" id="UP001163603"/>
    </source>
</evidence>
<dbReference type="EMBL" id="CM047747">
    <property type="protein sequence ID" value="KAJ0018815.1"/>
    <property type="molecule type" value="Genomic_DNA"/>
</dbReference>
<name>A0ACC0XKD0_9ROSI</name>